<keyword evidence="6 15" id="KW-0863">Zinc-finger</keyword>
<evidence type="ECO:0000256" key="17">
    <source>
        <dbReference type="SAM" id="MobiDB-lite"/>
    </source>
</evidence>
<dbReference type="PANTHER" id="PTHR11618:SF4">
    <property type="entry name" value="TRANSCRIPTION FACTOR IIIB 90 KDA SUBUNIT"/>
    <property type="match status" value="1"/>
</dbReference>
<keyword evidence="9" id="KW-0010">Activator</keyword>
<evidence type="ECO:0000256" key="13">
    <source>
        <dbReference type="ARBA" id="ARBA00063003"/>
    </source>
</evidence>
<feature type="domain" description="TFIIB-type" evidence="18">
    <location>
        <begin position="2"/>
        <end position="33"/>
    </location>
</feature>
<dbReference type="FunFam" id="1.20.5.650:FF:000001">
    <property type="entry name" value="transcription factor IIIB 90 kDa subunit isoform X2"/>
    <property type="match status" value="1"/>
</dbReference>
<dbReference type="FunFam" id="1.10.472.10:FF:000007">
    <property type="entry name" value="Transcription factor IIIB 90 kDa subunit"/>
    <property type="match status" value="1"/>
</dbReference>
<evidence type="ECO:0000256" key="10">
    <source>
        <dbReference type="ARBA" id="ARBA00023163"/>
    </source>
</evidence>
<gene>
    <name evidence="19" type="primary">brf1b</name>
</gene>
<keyword evidence="3" id="KW-0597">Phosphoprotein</keyword>
<dbReference type="InterPro" id="IPR013150">
    <property type="entry name" value="TFIIB_cyclin"/>
</dbReference>
<dbReference type="Gene3D" id="1.10.472.10">
    <property type="entry name" value="Cyclin-like"/>
    <property type="match status" value="2"/>
</dbReference>
<evidence type="ECO:0000256" key="9">
    <source>
        <dbReference type="ARBA" id="ARBA00023159"/>
    </source>
</evidence>
<dbReference type="GO" id="GO:0005634">
    <property type="term" value="C:nucleus"/>
    <property type="evidence" value="ECO:0007669"/>
    <property type="project" value="UniProtKB-SubCell"/>
</dbReference>
<feature type="compositionally biased region" description="Pro residues" evidence="17">
    <location>
        <begin position="439"/>
        <end position="448"/>
    </location>
</feature>
<dbReference type="InterPro" id="IPR036915">
    <property type="entry name" value="Cyclin-like_sf"/>
</dbReference>
<evidence type="ECO:0000256" key="12">
    <source>
        <dbReference type="ARBA" id="ARBA00031009"/>
    </source>
</evidence>
<evidence type="ECO:0000256" key="15">
    <source>
        <dbReference type="PROSITE-ProRule" id="PRU00469"/>
    </source>
</evidence>
<feature type="compositionally biased region" description="Basic and acidic residues" evidence="17">
    <location>
        <begin position="520"/>
        <end position="546"/>
    </location>
</feature>
<keyword evidence="8" id="KW-0805">Transcription regulation</keyword>
<keyword evidence="7" id="KW-0862">Zinc</keyword>
<dbReference type="AlphaFoldDB" id="A0AAZ3QMC7"/>
<feature type="region of interest" description="Disordered" evidence="17">
    <location>
        <begin position="586"/>
        <end position="692"/>
    </location>
</feature>
<keyword evidence="20" id="KW-1185">Reference proteome</keyword>
<evidence type="ECO:0000313" key="19">
    <source>
        <dbReference type="Ensembl" id="ENSOTSP00005130021.1"/>
    </source>
</evidence>
<keyword evidence="4" id="KW-0479">Metal-binding</keyword>
<evidence type="ECO:0000313" key="20">
    <source>
        <dbReference type="Proteomes" id="UP000694402"/>
    </source>
</evidence>
<dbReference type="InterPro" id="IPR000812">
    <property type="entry name" value="TFIIB"/>
</dbReference>
<feature type="coiled-coil region" evidence="16">
    <location>
        <begin position="336"/>
        <end position="363"/>
    </location>
</feature>
<feature type="compositionally biased region" description="Basic residues" evidence="17">
    <location>
        <begin position="614"/>
        <end position="625"/>
    </location>
</feature>
<evidence type="ECO:0000256" key="5">
    <source>
        <dbReference type="ARBA" id="ARBA00022737"/>
    </source>
</evidence>
<keyword evidence="5" id="KW-0677">Repeat</keyword>
<evidence type="ECO:0000256" key="11">
    <source>
        <dbReference type="ARBA" id="ARBA00023242"/>
    </source>
</evidence>
<dbReference type="Pfam" id="PF07741">
    <property type="entry name" value="BRF1"/>
    <property type="match status" value="1"/>
</dbReference>
<dbReference type="GeneTree" id="ENSGT00390000010349"/>
<dbReference type="SMART" id="SM00385">
    <property type="entry name" value="CYCLIN"/>
    <property type="match status" value="2"/>
</dbReference>
<dbReference type="InterPro" id="IPR011665">
    <property type="entry name" value="BRF1_TBP-bd_dom"/>
</dbReference>
<evidence type="ECO:0000256" key="6">
    <source>
        <dbReference type="ARBA" id="ARBA00022771"/>
    </source>
</evidence>
<dbReference type="Ensembl" id="ENSOTST00005184792.1">
    <property type="protein sequence ID" value="ENSOTSP00005130021.1"/>
    <property type="gene ID" value="ENSOTSG00005000623.2"/>
</dbReference>
<evidence type="ECO:0000256" key="2">
    <source>
        <dbReference type="ARBA" id="ARBA00010857"/>
    </source>
</evidence>
<feature type="region of interest" description="Disordered" evidence="17">
    <location>
        <begin position="425"/>
        <end position="497"/>
    </location>
</feature>
<keyword evidence="16" id="KW-0175">Coiled coil</keyword>
<dbReference type="GO" id="GO:0097550">
    <property type="term" value="C:transcription preinitiation complex"/>
    <property type="evidence" value="ECO:0007669"/>
    <property type="project" value="TreeGrafter"/>
</dbReference>
<dbReference type="SUPFAM" id="SSF57783">
    <property type="entry name" value="Zinc beta-ribbon"/>
    <property type="match status" value="1"/>
</dbReference>
<evidence type="ECO:0000256" key="3">
    <source>
        <dbReference type="ARBA" id="ARBA00022553"/>
    </source>
</evidence>
<dbReference type="GO" id="GO:0008270">
    <property type="term" value="F:zinc ion binding"/>
    <property type="evidence" value="ECO:0007669"/>
    <property type="project" value="UniProtKB-KW"/>
</dbReference>
<dbReference type="GO" id="GO:0070897">
    <property type="term" value="P:transcription preinitiation complex assembly"/>
    <property type="evidence" value="ECO:0007669"/>
    <property type="project" value="InterPro"/>
</dbReference>
<dbReference type="InterPro" id="IPR013137">
    <property type="entry name" value="Znf_TFIIB"/>
</dbReference>
<evidence type="ECO:0000256" key="1">
    <source>
        <dbReference type="ARBA" id="ARBA00004123"/>
    </source>
</evidence>
<evidence type="ECO:0000256" key="16">
    <source>
        <dbReference type="SAM" id="Coils"/>
    </source>
</evidence>
<accession>A0AAZ3QMC7</accession>
<protein>
    <recommendedName>
        <fullName evidence="14">Transcription factor IIIB 90 kDa subunit</fullName>
    </recommendedName>
    <alternativeName>
        <fullName evidence="12">B-related factor 1</fullName>
    </alternativeName>
</protein>
<keyword evidence="11" id="KW-0539">Nucleus</keyword>
<feature type="compositionally biased region" description="Acidic residues" evidence="17">
    <location>
        <begin position="488"/>
        <end position="497"/>
    </location>
</feature>
<organism evidence="19 20">
    <name type="scientific">Oncorhynchus tshawytscha</name>
    <name type="common">Chinook salmon</name>
    <name type="synonym">Salmo tshawytscha</name>
    <dbReference type="NCBI Taxonomy" id="74940"/>
    <lineage>
        <taxon>Eukaryota</taxon>
        <taxon>Metazoa</taxon>
        <taxon>Chordata</taxon>
        <taxon>Craniata</taxon>
        <taxon>Vertebrata</taxon>
        <taxon>Euteleostomi</taxon>
        <taxon>Actinopterygii</taxon>
        <taxon>Neopterygii</taxon>
        <taxon>Teleostei</taxon>
        <taxon>Protacanthopterygii</taxon>
        <taxon>Salmoniformes</taxon>
        <taxon>Salmonidae</taxon>
        <taxon>Salmoninae</taxon>
        <taxon>Oncorhynchus</taxon>
    </lineage>
</organism>
<reference evidence="20" key="1">
    <citation type="journal article" date="2018" name="PLoS ONE">
        <title>Chinook salmon (Oncorhynchus tshawytscha) genome and transcriptome.</title>
        <authorList>
            <person name="Christensen K.A."/>
            <person name="Leong J.S."/>
            <person name="Sakhrani D."/>
            <person name="Biagi C.A."/>
            <person name="Minkley D.R."/>
            <person name="Withler R.E."/>
            <person name="Rondeau E.B."/>
            <person name="Koop B.F."/>
            <person name="Devlin R.H."/>
        </authorList>
    </citation>
    <scope>NUCLEOTIDE SEQUENCE [LARGE SCALE GENOMIC DNA]</scope>
</reference>
<evidence type="ECO:0000259" key="18">
    <source>
        <dbReference type="PROSITE" id="PS51134"/>
    </source>
</evidence>
<keyword evidence="10" id="KW-0804">Transcription</keyword>
<dbReference type="Gene3D" id="2.20.25.10">
    <property type="match status" value="1"/>
</dbReference>
<evidence type="ECO:0000256" key="7">
    <source>
        <dbReference type="ARBA" id="ARBA00022833"/>
    </source>
</evidence>
<dbReference type="CDD" id="cd20553">
    <property type="entry name" value="CYCLIN_TFIIIB90_rpt1"/>
    <property type="match status" value="1"/>
</dbReference>
<dbReference type="FunFam" id="2.20.25.10:FF:000012">
    <property type="entry name" value="Putative transcription factor IIIB 90 kDa subunit"/>
    <property type="match status" value="1"/>
</dbReference>
<comment type="subunit">
    <text evidence="13">TFIIIB comprises at least the TATA-binding protein (TBP) and the B-related factor 1 (BRF1/TFIIIB90). Interacts with BDP1. Interacts with MAF1.</text>
</comment>
<dbReference type="InterPro" id="IPR013763">
    <property type="entry name" value="Cyclin-like_dom"/>
</dbReference>
<sequence length="734" mass="81120">MTSRICKNCGCSEIDLDQARGNAVCTNCGSVLEDNIIVSEVQFVEGSGGISSAVGQFVSADGPVKAPVLGTGFHTSLGKESRAQTLQNGKRQIHNLGSQLQLNQHCLDTAFNFFKMVVSKHLTRGRKMAHVIAACLYLVCRTEGTPHMLLDLSDLLQVNVYILGKTFLLLARELCINSPAIGQFPRFSNRGPRSYKMESFGRGLKTDGSRNPCLYIPRFAHMLEFGEKTHEVSMTALRLLQRMKRDWMHTGRRPSGLCGAALLVAARMHEFRRTVKDVIGVVKVCEATLRKRLTEFEDTPTSQLTIDEFMRVDLEQECDPPSFTAGQRKVKMQALEQELAKKLDEVQGEISLYRDEIETELENSRPKLRGIYAAYAKEIDPLDEVLSQASCSSPREVDPEEDEELEAVAQHLNQDFLCQVIHGEQQGDERGGEGVTEEAPPPHPPPRGGPSLASILGPLPSAASLGLSESIHECIAEDKDSDGKSESGELDLDGIDDNEIERYILNDKEVRVKTALWMKQNEEYLREQKEKEERITKEKEQGTYKEKPKKTSKKREPIRASTAGEAIEKMLEQKKISSKINYDVLRDLNSKGGSGNSSPAQPTSTEEPPSGPPGRKRLTRRKKQPNKTNMGLATTIMGKRLRPLISSATKKKRAASQVTPNLTPAATPVLPNLSNPPTPNPAPPGPTMVESGPVAYDEVAEDEEEEEVEEPCVSALQLLGGNEYGCEAEEEEVF</sequence>
<dbReference type="Pfam" id="PF00382">
    <property type="entry name" value="TFIIB"/>
    <property type="match status" value="2"/>
</dbReference>
<evidence type="ECO:0000256" key="4">
    <source>
        <dbReference type="ARBA" id="ARBA00022723"/>
    </source>
</evidence>
<name>A0AAZ3QMC7_ONCTS</name>
<comment type="similarity">
    <text evidence="2">Belongs to the TFIIB family.</text>
</comment>
<reference evidence="19" key="2">
    <citation type="submission" date="2025-08" db="UniProtKB">
        <authorList>
            <consortium name="Ensembl"/>
        </authorList>
    </citation>
    <scope>IDENTIFICATION</scope>
</reference>
<dbReference type="Gene3D" id="1.20.5.650">
    <property type="entry name" value="Single helix bin"/>
    <property type="match status" value="1"/>
</dbReference>
<dbReference type="Pfam" id="PF08271">
    <property type="entry name" value="Zn_Ribbon_TF"/>
    <property type="match status" value="1"/>
</dbReference>
<comment type="subcellular location">
    <subcellularLocation>
        <location evidence="1">Nucleus</location>
    </subcellularLocation>
</comment>
<dbReference type="PROSITE" id="PS51134">
    <property type="entry name" value="ZF_TFIIB"/>
    <property type="match status" value="1"/>
</dbReference>
<dbReference type="GO" id="GO:0001006">
    <property type="term" value="F:RNA polymerase III type 3 promoter sequence-specific DNA binding"/>
    <property type="evidence" value="ECO:0007669"/>
    <property type="project" value="TreeGrafter"/>
</dbReference>
<dbReference type="CDD" id="cd20554">
    <property type="entry name" value="CYCLIN_TFIIIB90_rpt2"/>
    <property type="match status" value="1"/>
</dbReference>
<evidence type="ECO:0000256" key="14">
    <source>
        <dbReference type="ARBA" id="ARBA00072559"/>
    </source>
</evidence>
<dbReference type="Proteomes" id="UP000694402">
    <property type="component" value="Unassembled WGS sequence"/>
</dbReference>
<dbReference type="PRINTS" id="PR00685">
    <property type="entry name" value="TIFACTORIIB"/>
</dbReference>
<dbReference type="SUPFAM" id="SSF47954">
    <property type="entry name" value="Cyclin-like"/>
    <property type="match status" value="2"/>
</dbReference>
<dbReference type="GO" id="GO:0017025">
    <property type="term" value="F:TBP-class protein binding"/>
    <property type="evidence" value="ECO:0007669"/>
    <property type="project" value="InterPro"/>
</dbReference>
<feature type="compositionally biased region" description="Basic and acidic residues" evidence="17">
    <location>
        <begin position="470"/>
        <end position="487"/>
    </location>
</feature>
<dbReference type="PANTHER" id="PTHR11618">
    <property type="entry name" value="TRANSCRIPTION INITIATION FACTOR IIB-RELATED"/>
    <property type="match status" value="1"/>
</dbReference>
<dbReference type="GO" id="GO:0000126">
    <property type="term" value="C:transcription factor TFIIIB complex"/>
    <property type="evidence" value="ECO:0007669"/>
    <property type="project" value="TreeGrafter"/>
</dbReference>
<dbReference type="FunFam" id="1.10.472.10:FF:000002">
    <property type="entry name" value="Transcription factor IIIB 90 kDa subunit"/>
    <property type="match status" value="1"/>
</dbReference>
<evidence type="ECO:0000256" key="8">
    <source>
        <dbReference type="ARBA" id="ARBA00023015"/>
    </source>
</evidence>
<feature type="region of interest" description="Disordered" evidence="17">
    <location>
        <begin position="520"/>
        <end position="566"/>
    </location>
</feature>
<feature type="compositionally biased region" description="Pro residues" evidence="17">
    <location>
        <begin position="674"/>
        <end position="686"/>
    </location>
</feature>
<dbReference type="GO" id="GO:0000995">
    <property type="term" value="F:RNA polymerase III general transcription initiation factor activity"/>
    <property type="evidence" value="ECO:0007669"/>
    <property type="project" value="TreeGrafter"/>
</dbReference>
<proteinExistence type="inferred from homology"/>
<reference evidence="19" key="3">
    <citation type="submission" date="2025-09" db="UniProtKB">
        <authorList>
            <consortium name="Ensembl"/>
        </authorList>
    </citation>
    <scope>IDENTIFICATION</scope>
</reference>